<dbReference type="SUPFAM" id="SSF50998">
    <property type="entry name" value="Quinoprotein alcohol dehydrogenase-like"/>
    <property type="match status" value="1"/>
</dbReference>
<dbReference type="Proteomes" id="UP001157126">
    <property type="component" value="Unassembled WGS sequence"/>
</dbReference>
<evidence type="ECO:0000313" key="3">
    <source>
        <dbReference type="EMBL" id="GMA41530.1"/>
    </source>
</evidence>
<feature type="transmembrane region" description="Helical" evidence="2">
    <location>
        <begin position="196"/>
        <end position="221"/>
    </location>
</feature>
<comment type="caution">
    <text evidence="3">The sequence shown here is derived from an EMBL/GenBank/DDBJ whole genome shotgun (WGS) entry which is preliminary data.</text>
</comment>
<feature type="compositionally biased region" description="Low complexity" evidence="1">
    <location>
        <begin position="96"/>
        <end position="106"/>
    </location>
</feature>
<sequence length="567" mass="59118">MVRDPGETAREAALRTVLSQTSSPRNVDIFTPAGVVLHVRAEPGGRLHVLGQSTADPACGGDETATATGDPTRVTTDEPATDPSTGRPSAPDEGTTDATPASPTAAEQTPSNATDDPSATQEPATSTSTSPPRVGGPWTQRDLPWPAEAPPPSPEDEAFEARMRSPRRRLGRRLKILRRPDLQHSFRRPRANRGRILAVVAVTIAALVTVSALAGGLIHLARSAQAPAVHIAQGEPFPGDPPDGTGEPRWASPVLHRESPVALVPGEEQVLSFVTADRTLAAVDPATGAVRWTTSLPEGALTTGPATTRVDGAPAIAARVGDHVLLWAAADGRTLADVTVPAGSELVLDGQTPMIRIDAGRAALLDASGLHDVDLPDGARALAGREDGTILAGGSGGWWHLRPSTPAGPVTPWEQMRGLGDQGTPEVVAAIGSFVLLVHPDPDRPRLLVHHDGDVVRASFQSEYTAGRDPIWAPSPSRSWGILGRSLVDAESGQVTDLGDWRTVLVAEDHAYGLVGDTLHTTGPGRPITPVSVSTAVVEAGSAAASVVRADTPEGPRVWVMSTSAYR</sequence>
<dbReference type="InterPro" id="IPR015943">
    <property type="entry name" value="WD40/YVTN_repeat-like_dom_sf"/>
</dbReference>
<accession>A0ABQ6IUE4</accession>
<keyword evidence="2" id="KW-0812">Transmembrane</keyword>
<keyword evidence="2" id="KW-0472">Membrane</keyword>
<reference evidence="4" key="1">
    <citation type="journal article" date="2019" name="Int. J. Syst. Evol. Microbiol.">
        <title>The Global Catalogue of Microorganisms (GCM) 10K type strain sequencing project: providing services to taxonomists for standard genome sequencing and annotation.</title>
        <authorList>
            <consortium name="The Broad Institute Genomics Platform"/>
            <consortium name="The Broad Institute Genome Sequencing Center for Infectious Disease"/>
            <person name="Wu L."/>
            <person name="Ma J."/>
        </authorList>
    </citation>
    <scope>NUCLEOTIDE SEQUENCE [LARGE SCALE GENOMIC DNA]</scope>
    <source>
        <strain evidence="4">NBRC 113072</strain>
    </source>
</reference>
<name>A0ABQ6IUE4_9MICO</name>
<organism evidence="3 4">
    <name type="scientific">Mobilicoccus caccae</name>
    <dbReference type="NCBI Taxonomy" id="1859295"/>
    <lineage>
        <taxon>Bacteria</taxon>
        <taxon>Bacillati</taxon>
        <taxon>Actinomycetota</taxon>
        <taxon>Actinomycetes</taxon>
        <taxon>Micrococcales</taxon>
        <taxon>Dermatophilaceae</taxon>
        <taxon>Mobilicoccus</taxon>
    </lineage>
</organism>
<evidence type="ECO:0008006" key="5">
    <source>
        <dbReference type="Google" id="ProtNLM"/>
    </source>
</evidence>
<feature type="region of interest" description="Disordered" evidence="1">
    <location>
        <begin position="232"/>
        <end position="252"/>
    </location>
</feature>
<feature type="region of interest" description="Disordered" evidence="1">
    <location>
        <begin position="49"/>
        <end position="166"/>
    </location>
</feature>
<evidence type="ECO:0000313" key="4">
    <source>
        <dbReference type="Proteomes" id="UP001157126"/>
    </source>
</evidence>
<evidence type="ECO:0000256" key="1">
    <source>
        <dbReference type="SAM" id="MobiDB-lite"/>
    </source>
</evidence>
<keyword evidence="4" id="KW-1185">Reference proteome</keyword>
<dbReference type="EMBL" id="BSUO01000001">
    <property type="protein sequence ID" value="GMA41530.1"/>
    <property type="molecule type" value="Genomic_DNA"/>
</dbReference>
<gene>
    <name evidence="3" type="ORF">GCM10025883_35750</name>
</gene>
<proteinExistence type="predicted"/>
<evidence type="ECO:0000256" key="2">
    <source>
        <dbReference type="SAM" id="Phobius"/>
    </source>
</evidence>
<dbReference type="RefSeq" id="WP_284305078.1">
    <property type="nucleotide sequence ID" value="NZ_BSUO01000001.1"/>
</dbReference>
<dbReference type="Gene3D" id="2.130.10.10">
    <property type="entry name" value="YVTN repeat-like/Quinoprotein amine dehydrogenase"/>
    <property type="match status" value="1"/>
</dbReference>
<keyword evidence="2" id="KW-1133">Transmembrane helix</keyword>
<protein>
    <recommendedName>
        <fullName evidence="5">Pyrroloquinoline-quinone binding quinoprotein</fullName>
    </recommendedName>
</protein>
<feature type="compositionally biased region" description="Polar residues" evidence="1">
    <location>
        <begin position="107"/>
        <end position="131"/>
    </location>
</feature>
<dbReference type="InterPro" id="IPR011047">
    <property type="entry name" value="Quinoprotein_ADH-like_sf"/>
</dbReference>